<feature type="non-terminal residue" evidence="2">
    <location>
        <position position="102"/>
    </location>
</feature>
<evidence type="ECO:0000313" key="2">
    <source>
        <dbReference type="EMBL" id="JAA82341.1"/>
    </source>
</evidence>
<reference evidence="2" key="1">
    <citation type="journal article" date="2013" name="BMC Genomics">
        <title>Unscrambling butterfly oogenesis.</title>
        <authorList>
            <person name="Carter J.M."/>
            <person name="Baker S.C."/>
            <person name="Pink R."/>
            <person name="Carter D.R."/>
            <person name="Collins A."/>
            <person name="Tomlin J."/>
            <person name="Gibbs M."/>
            <person name="Breuker C.J."/>
        </authorList>
    </citation>
    <scope>NUCLEOTIDE SEQUENCE</scope>
    <source>
        <tissue evidence="2">Ovary</tissue>
    </source>
</reference>
<organism evidence="2">
    <name type="scientific">Pararge aegeria</name>
    <name type="common">speckled wood butterfly</name>
    <dbReference type="NCBI Taxonomy" id="116150"/>
    <lineage>
        <taxon>Eukaryota</taxon>
        <taxon>Metazoa</taxon>
        <taxon>Ecdysozoa</taxon>
        <taxon>Arthropoda</taxon>
        <taxon>Hexapoda</taxon>
        <taxon>Insecta</taxon>
        <taxon>Pterygota</taxon>
        <taxon>Neoptera</taxon>
        <taxon>Endopterygota</taxon>
        <taxon>Lepidoptera</taxon>
        <taxon>Glossata</taxon>
        <taxon>Ditrysia</taxon>
        <taxon>Papilionoidea</taxon>
        <taxon>Nymphalidae</taxon>
        <taxon>Satyrinae</taxon>
        <taxon>Satyrini</taxon>
        <taxon>Parargina</taxon>
        <taxon>Pararge</taxon>
    </lineage>
</organism>
<feature type="non-terminal residue" evidence="2">
    <location>
        <position position="1"/>
    </location>
</feature>
<proteinExistence type="predicted"/>
<dbReference type="EMBL" id="GAIX01010219">
    <property type="protein sequence ID" value="JAA82341.1"/>
    <property type="molecule type" value="Transcribed_RNA"/>
</dbReference>
<feature type="region of interest" description="Disordered" evidence="1">
    <location>
        <begin position="1"/>
        <end position="102"/>
    </location>
</feature>
<feature type="compositionally biased region" description="Polar residues" evidence="1">
    <location>
        <begin position="67"/>
        <end position="102"/>
    </location>
</feature>
<dbReference type="AlphaFoldDB" id="S4NUA7"/>
<name>S4NUA7_9NEOP</name>
<reference evidence="2" key="2">
    <citation type="submission" date="2013-05" db="EMBL/GenBank/DDBJ databases">
        <authorList>
            <person name="Carter J.-M."/>
            <person name="Baker S.C."/>
            <person name="Pink R."/>
            <person name="Carter D.R.F."/>
            <person name="Collins A."/>
            <person name="Tomlin J."/>
            <person name="Gibbs M."/>
            <person name="Breuker C.J."/>
        </authorList>
    </citation>
    <scope>NUCLEOTIDE SEQUENCE</scope>
    <source>
        <tissue evidence="2">Ovary</tissue>
    </source>
</reference>
<accession>S4NUA7</accession>
<evidence type="ECO:0000256" key="1">
    <source>
        <dbReference type="SAM" id="MobiDB-lite"/>
    </source>
</evidence>
<feature type="compositionally biased region" description="Polar residues" evidence="1">
    <location>
        <begin position="1"/>
        <end position="10"/>
    </location>
</feature>
<feature type="compositionally biased region" description="Basic and acidic residues" evidence="1">
    <location>
        <begin position="44"/>
        <end position="65"/>
    </location>
</feature>
<sequence length="102" mass="11149">KKKLSLTRNNKNSKDESNPSKAAKEKINDDQQISKGVKRSRSQRSRENMEKAKASNKCKKDEASKQDAAQRSPSPGESHSNVTVRTSTRGELSSPSTDSSGS</sequence>
<protein>
    <submittedName>
        <fullName evidence="2">Protein PXR1</fullName>
    </submittedName>
</protein>
<feature type="compositionally biased region" description="Basic and acidic residues" evidence="1">
    <location>
        <begin position="12"/>
        <end position="29"/>
    </location>
</feature>